<evidence type="ECO:0000313" key="1">
    <source>
        <dbReference type="EMBL" id="QBK86927.1"/>
    </source>
</evidence>
<name>A0A481YVJ6_9VIRU</name>
<accession>A0A481YVJ6</accession>
<gene>
    <name evidence="1" type="ORF">LCMAC103_02650</name>
</gene>
<organism evidence="1">
    <name type="scientific">Marseillevirus LCMAC103</name>
    <dbReference type="NCBI Taxonomy" id="2506604"/>
    <lineage>
        <taxon>Viruses</taxon>
        <taxon>Varidnaviria</taxon>
        <taxon>Bamfordvirae</taxon>
        <taxon>Nucleocytoviricota</taxon>
        <taxon>Megaviricetes</taxon>
        <taxon>Pimascovirales</taxon>
        <taxon>Pimascovirales incertae sedis</taxon>
        <taxon>Marseilleviridae</taxon>
    </lineage>
</organism>
<reference evidence="1" key="1">
    <citation type="journal article" date="2019" name="MBio">
        <title>Virus Genomes from Deep Sea Sediments Expand the Ocean Megavirome and Support Independent Origins of Viral Gigantism.</title>
        <authorList>
            <person name="Backstrom D."/>
            <person name="Yutin N."/>
            <person name="Jorgensen S.L."/>
            <person name="Dharamshi J."/>
            <person name="Homa F."/>
            <person name="Zaremba-Niedwiedzka K."/>
            <person name="Spang A."/>
            <person name="Wolf Y.I."/>
            <person name="Koonin E.V."/>
            <person name="Ettema T.J."/>
        </authorList>
    </citation>
    <scope>NUCLEOTIDE SEQUENCE</scope>
</reference>
<proteinExistence type="predicted"/>
<dbReference type="EMBL" id="MK500338">
    <property type="protein sequence ID" value="QBK86927.1"/>
    <property type="molecule type" value="Genomic_DNA"/>
</dbReference>
<sequence length="39" mass="4031">MFSFAHVLRVKAKVLAGKPGKSGGFAIEANDGATLENVV</sequence>
<protein>
    <submittedName>
        <fullName evidence="1">Uncharacterized protein</fullName>
    </submittedName>
</protein>